<organism evidence="2 3">
    <name type="scientific">Piloderma croceum (strain F 1598)</name>
    <dbReference type="NCBI Taxonomy" id="765440"/>
    <lineage>
        <taxon>Eukaryota</taxon>
        <taxon>Fungi</taxon>
        <taxon>Dikarya</taxon>
        <taxon>Basidiomycota</taxon>
        <taxon>Agaricomycotina</taxon>
        <taxon>Agaricomycetes</taxon>
        <taxon>Agaricomycetidae</taxon>
        <taxon>Atheliales</taxon>
        <taxon>Atheliaceae</taxon>
        <taxon>Piloderma</taxon>
    </lineage>
</organism>
<protein>
    <recommendedName>
        <fullName evidence="1">Protein kinase domain-containing protein</fullName>
    </recommendedName>
</protein>
<dbReference type="GO" id="GO:0005737">
    <property type="term" value="C:cytoplasm"/>
    <property type="evidence" value="ECO:0007669"/>
    <property type="project" value="TreeGrafter"/>
</dbReference>
<name>A0A0C3EJ56_PILCF</name>
<dbReference type="InterPro" id="IPR011009">
    <property type="entry name" value="Kinase-like_dom_sf"/>
</dbReference>
<dbReference type="AlphaFoldDB" id="A0A0C3EJ56"/>
<evidence type="ECO:0000259" key="1">
    <source>
        <dbReference type="PROSITE" id="PS50011"/>
    </source>
</evidence>
<dbReference type="Pfam" id="PF07714">
    <property type="entry name" value="PK_Tyr_Ser-Thr"/>
    <property type="match status" value="1"/>
</dbReference>
<sequence>MAFNASRIPKTESMLQVTSVHWSLSGVLRRQLRVENQQFAGFAGYSDLYKADVTFSDQSKSLPILVKAFRVLPNDQESKDQFANIVDMLQERESVVDYAHEYISPIWPASIAMAGYTVPAIATHYYCNGNIINYVHLHRTADRLDLVRQTASALMHIHSKNIVHGDMCPVSFCIADDGTVRVTDIAVDAFIRQTSHRNNLCVPSNWIYKSPEELEWGYRTTQTDVYSFAVTIYSMYTLKPLFASKAHSYGKGLLQIVNHGHDGLFGELKPEAMSNDLWEVVRMCWAVDSSQRPSTEEVDGVLAKINSM</sequence>
<dbReference type="Gene3D" id="1.10.510.10">
    <property type="entry name" value="Transferase(Phosphotransferase) domain 1"/>
    <property type="match status" value="1"/>
</dbReference>
<evidence type="ECO:0000313" key="2">
    <source>
        <dbReference type="EMBL" id="KIM72630.1"/>
    </source>
</evidence>
<reference evidence="3" key="2">
    <citation type="submission" date="2015-01" db="EMBL/GenBank/DDBJ databases">
        <title>Evolutionary Origins and Diversification of the Mycorrhizal Mutualists.</title>
        <authorList>
            <consortium name="DOE Joint Genome Institute"/>
            <consortium name="Mycorrhizal Genomics Consortium"/>
            <person name="Kohler A."/>
            <person name="Kuo A."/>
            <person name="Nagy L.G."/>
            <person name="Floudas D."/>
            <person name="Copeland A."/>
            <person name="Barry K.W."/>
            <person name="Cichocki N."/>
            <person name="Veneault-Fourrey C."/>
            <person name="LaButti K."/>
            <person name="Lindquist E.A."/>
            <person name="Lipzen A."/>
            <person name="Lundell T."/>
            <person name="Morin E."/>
            <person name="Murat C."/>
            <person name="Riley R."/>
            <person name="Ohm R."/>
            <person name="Sun H."/>
            <person name="Tunlid A."/>
            <person name="Henrissat B."/>
            <person name="Grigoriev I.V."/>
            <person name="Hibbett D.S."/>
            <person name="Martin F."/>
        </authorList>
    </citation>
    <scope>NUCLEOTIDE SEQUENCE [LARGE SCALE GENOMIC DNA]</scope>
    <source>
        <strain evidence="3">F 1598</strain>
    </source>
</reference>
<reference evidence="2 3" key="1">
    <citation type="submission" date="2014-04" db="EMBL/GenBank/DDBJ databases">
        <authorList>
            <consortium name="DOE Joint Genome Institute"/>
            <person name="Kuo A."/>
            <person name="Tarkka M."/>
            <person name="Buscot F."/>
            <person name="Kohler A."/>
            <person name="Nagy L.G."/>
            <person name="Floudas D."/>
            <person name="Copeland A."/>
            <person name="Barry K.W."/>
            <person name="Cichocki N."/>
            <person name="Veneault-Fourrey C."/>
            <person name="LaButti K."/>
            <person name="Lindquist E.A."/>
            <person name="Lipzen A."/>
            <person name="Lundell T."/>
            <person name="Morin E."/>
            <person name="Murat C."/>
            <person name="Sun H."/>
            <person name="Tunlid A."/>
            <person name="Henrissat B."/>
            <person name="Grigoriev I.V."/>
            <person name="Hibbett D.S."/>
            <person name="Martin F."/>
            <person name="Nordberg H.P."/>
            <person name="Cantor M.N."/>
            <person name="Hua S.X."/>
        </authorList>
    </citation>
    <scope>NUCLEOTIDE SEQUENCE [LARGE SCALE GENOMIC DNA]</scope>
    <source>
        <strain evidence="2 3">F 1598</strain>
    </source>
</reference>
<dbReference type="InterPro" id="IPR001245">
    <property type="entry name" value="Ser-Thr/Tyr_kinase_cat_dom"/>
</dbReference>
<dbReference type="SUPFAM" id="SSF56112">
    <property type="entry name" value="Protein kinase-like (PK-like)"/>
    <property type="match status" value="1"/>
</dbReference>
<dbReference type="GO" id="GO:0007165">
    <property type="term" value="P:signal transduction"/>
    <property type="evidence" value="ECO:0007669"/>
    <property type="project" value="TreeGrafter"/>
</dbReference>
<keyword evidence="3" id="KW-1185">Reference proteome</keyword>
<dbReference type="STRING" id="765440.A0A0C3EJ56"/>
<dbReference type="Proteomes" id="UP000054166">
    <property type="component" value="Unassembled WGS sequence"/>
</dbReference>
<accession>A0A0C3EJ56</accession>
<dbReference type="OrthoDB" id="4062651at2759"/>
<dbReference type="HOGENOM" id="CLU_000288_7_4_1"/>
<dbReference type="GO" id="GO:0005524">
    <property type="term" value="F:ATP binding"/>
    <property type="evidence" value="ECO:0007669"/>
    <property type="project" value="InterPro"/>
</dbReference>
<evidence type="ECO:0000313" key="3">
    <source>
        <dbReference type="Proteomes" id="UP000054166"/>
    </source>
</evidence>
<dbReference type="InParanoid" id="A0A0C3EJ56"/>
<dbReference type="InterPro" id="IPR050167">
    <property type="entry name" value="Ser_Thr_protein_kinase"/>
</dbReference>
<feature type="domain" description="Protein kinase" evidence="1">
    <location>
        <begin position="34"/>
        <end position="308"/>
    </location>
</feature>
<gene>
    <name evidence="2" type="ORF">PILCRDRAFT_829641</name>
</gene>
<proteinExistence type="predicted"/>
<dbReference type="PANTHER" id="PTHR23257">
    <property type="entry name" value="SERINE-THREONINE PROTEIN KINASE"/>
    <property type="match status" value="1"/>
</dbReference>
<dbReference type="InterPro" id="IPR000719">
    <property type="entry name" value="Prot_kinase_dom"/>
</dbReference>
<dbReference type="EMBL" id="KN833117">
    <property type="protein sequence ID" value="KIM72630.1"/>
    <property type="molecule type" value="Genomic_DNA"/>
</dbReference>
<dbReference type="PROSITE" id="PS50011">
    <property type="entry name" value="PROTEIN_KINASE_DOM"/>
    <property type="match status" value="1"/>
</dbReference>
<dbReference type="GO" id="GO:0004672">
    <property type="term" value="F:protein kinase activity"/>
    <property type="evidence" value="ECO:0007669"/>
    <property type="project" value="InterPro"/>
</dbReference>